<feature type="domain" description="Major facilitator superfamily (MFS) profile" evidence="7">
    <location>
        <begin position="5"/>
        <end position="390"/>
    </location>
</feature>
<dbReference type="GO" id="GO:0046943">
    <property type="term" value="F:carboxylic acid transmembrane transporter activity"/>
    <property type="evidence" value="ECO:0007669"/>
    <property type="project" value="TreeGrafter"/>
</dbReference>
<dbReference type="RefSeq" id="WP_253019991.1">
    <property type="nucleotide sequence ID" value="NZ_JAOSHN010000003.1"/>
</dbReference>
<comment type="subcellular location">
    <subcellularLocation>
        <location evidence="1">Cell membrane</location>
        <topology evidence="1">Multi-pass membrane protein</topology>
    </subcellularLocation>
</comment>
<evidence type="ECO:0000256" key="2">
    <source>
        <dbReference type="ARBA" id="ARBA00022448"/>
    </source>
</evidence>
<dbReference type="Gene3D" id="1.20.1250.20">
    <property type="entry name" value="MFS general substrate transporter like domains"/>
    <property type="match status" value="2"/>
</dbReference>
<dbReference type="Proteomes" id="UP001065549">
    <property type="component" value="Unassembled WGS sequence"/>
</dbReference>
<feature type="transmembrane region" description="Helical" evidence="6">
    <location>
        <begin position="129"/>
        <end position="151"/>
    </location>
</feature>
<feature type="transmembrane region" description="Helical" evidence="6">
    <location>
        <begin position="42"/>
        <end position="63"/>
    </location>
</feature>
<dbReference type="PROSITE" id="PS00216">
    <property type="entry name" value="SUGAR_TRANSPORT_1"/>
    <property type="match status" value="1"/>
</dbReference>
<name>A0A9J6QRE2_9FIRM</name>
<feature type="transmembrane region" description="Helical" evidence="6">
    <location>
        <begin position="302"/>
        <end position="322"/>
    </location>
</feature>
<keyword evidence="9" id="KW-1185">Reference proteome</keyword>
<proteinExistence type="predicted"/>
<dbReference type="PANTHER" id="PTHR23508:SF10">
    <property type="entry name" value="CARBOXYLIC ACID TRANSPORTER PROTEIN HOMOLOG"/>
    <property type="match status" value="1"/>
</dbReference>
<evidence type="ECO:0000256" key="3">
    <source>
        <dbReference type="ARBA" id="ARBA00022692"/>
    </source>
</evidence>
<feature type="transmembrane region" description="Helical" evidence="6">
    <location>
        <begin position="100"/>
        <end position="117"/>
    </location>
</feature>
<evidence type="ECO:0000256" key="4">
    <source>
        <dbReference type="ARBA" id="ARBA00022989"/>
    </source>
</evidence>
<feature type="transmembrane region" description="Helical" evidence="6">
    <location>
        <begin position="247"/>
        <end position="265"/>
    </location>
</feature>
<keyword evidence="4 6" id="KW-1133">Transmembrane helix</keyword>
<feature type="transmembrane region" description="Helical" evidence="6">
    <location>
        <begin position="342"/>
        <end position="360"/>
    </location>
</feature>
<protein>
    <submittedName>
        <fullName evidence="8">MFS transporter</fullName>
    </submittedName>
</protein>
<evidence type="ECO:0000313" key="9">
    <source>
        <dbReference type="Proteomes" id="UP001065549"/>
    </source>
</evidence>
<feature type="transmembrane region" description="Helical" evidence="6">
    <location>
        <begin position="277"/>
        <end position="296"/>
    </location>
</feature>
<dbReference type="InterPro" id="IPR011701">
    <property type="entry name" value="MFS"/>
</dbReference>
<evidence type="ECO:0000256" key="5">
    <source>
        <dbReference type="ARBA" id="ARBA00023136"/>
    </source>
</evidence>
<dbReference type="PROSITE" id="PS50850">
    <property type="entry name" value="MFS"/>
    <property type="match status" value="1"/>
</dbReference>
<reference evidence="8" key="1">
    <citation type="submission" date="2022-09" db="EMBL/GenBank/DDBJ databases">
        <title>Culturomic study of gut microbiota in children with autism spectrum disorder.</title>
        <authorList>
            <person name="Efimov B.A."/>
            <person name="Chaplin A.V."/>
            <person name="Sokolova S.R."/>
            <person name="Pikina A.P."/>
            <person name="Korzhanova M."/>
            <person name="Belova V."/>
            <person name="Korostin D."/>
        </authorList>
    </citation>
    <scope>NUCLEOTIDE SEQUENCE</scope>
    <source>
        <strain evidence="8">ASD5510</strain>
    </source>
</reference>
<organism evidence="8 9">
    <name type="scientific">Hominibacterium faecale</name>
    <dbReference type="NCBI Taxonomy" id="2839743"/>
    <lineage>
        <taxon>Bacteria</taxon>
        <taxon>Bacillati</taxon>
        <taxon>Bacillota</taxon>
        <taxon>Clostridia</taxon>
        <taxon>Peptostreptococcales</taxon>
        <taxon>Anaerovoracaceae</taxon>
        <taxon>Hominibacterium</taxon>
    </lineage>
</organism>
<dbReference type="InterPro" id="IPR005829">
    <property type="entry name" value="Sugar_transporter_CS"/>
</dbReference>
<dbReference type="InterPro" id="IPR020846">
    <property type="entry name" value="MFS_dom"/>
</dbReference>
<feature type="transmembrane region" description="Helical" evidence="6">
    <location>
        <begin position="209"/>
        <end position="227"/>
    </location>
</feature>
<dbReference type="Pfam" id="PF07690">
    <property type="entry name" value="MFS_1"/>
    <property type="match status" value="1"/>
</dbReference>
<feature type="transmembrane region" description="Helical" evidence="6">
    <location>
        <begin position="157"/>
        <end position="179"/>
    </location>
</feature>
<sequence>MGKKTFICVFLVIAIEGIDLSTLSVALTVISGEFGLSSIQAGMIFSISTAGMLAGGVACGWFADRFGRLKTMQAATLTFTVCICLSVLTSSFTLFCIIRFFSSAGMSGAWAGGTVLVSEYIPTSRRNTVLGLIQGANAVGSFAATLLNGVITPVFGWRPIVLLAAACGVIILIFTRSLTEPPTFTAKKKQAGAKAGSLKLILADRRCRINLLKWMCCSMFLMAGFYGTNTWLPTYMTSEFDLEFRSMTYFIAGNYAMVFIGKMLAGVLSDKIGRKKVWFSACICTAVILPIVINLATADNVGIILLAFGLFYGAPMALCSTFMSESFPTECRALGTALSYNLGRIGAMLSPVIIGAIAAGNHSYSMGFMLIAGFYFVCGCVVLFIKEKQFDPQGRS</sequence>
<dbReference type="GO" id="GO:0005886">
    <property type="term" value="C:plasma membrane"/>
    <property type="evidence" value="ECO:0007669"/>
    <property type="project" value="UniProtKB-SubCell"/>
</dbReference>
<evidence type="ECO:0000256" key="6">
    <source>
        <dbReference type="SAM" id="Phobius"/>
    </source>
</evidence>
<keyword evidence="2" id="KW-0813">Transport</keyword>
<evidence type="ECO:0000256" key="1">
    <source>
        <dbReference type="ARBA" id="ARBA00004651"/>
    </source>
</evidence>
<keyword evidence="5 6" id="KW-0472">Membrane</keyword>
<dbReference type="SUPFAM" id="SSF103473">
    <property type="entry name" value="MFS general substrate transporter"/>
    <property type="match status" value="1"/>
</dbReference>
<keyword evidence="3 6" id="KW-0812">Transmembrane</keyword>
<gene>
    <name evidence="8" type="ORF">OBO34_09655</name>
</gene>
<feature type="transmembrane region" description="Helical" evidence="6">
    <location>
        <begin position="75"/>
        <end position="94"/>
    </location>
</feature>
<dbReference type="PANTHER" id="PTHR23508">
    <property type="entry name" value="CARBOXYLIC ACID TRANSPORTER PROTEIN HOMOLOG"/>
    <property type="match status" value="1"/>
</dbReference>
<dbReference type="EMBL" id="JAOSHN010000003">
    <property type="protein sequence ID" value="MCU7378618.1"/>
    <property type="molecule type" value="Genomic_DNA"/>
</dbReference>
<comment type="caution">
    <text evidence="8">The sequence shown here is derived from an EMBL/GenBank/DDBJ whole genome shotgun (WGS) entry which is preliminary data.</text>
</comment>
<evidence type="ECO:0000313" key="8">
    <source>
        <dbReference type="EMBL" id="MCU7378618.1"/>
    </source>
</evidence>
<feature type="transmembrane region" description="Helical" evidence="6">
    <location>
        <begin position="366"/>
        <end position="385"/>
    </location>
</feature>
<evidence type="ECO:0000259" key="7">
    <source>
        <dbReference type="PROSITE" id="PS50850"/>
    </source>
</evidence>
<accession>A0A9J6QRE2</accession>
<dbReference type="AlphaFoldDB" id="A0A9J6QRE2"/>
<dbReference type="InterPro" id="IPR036259">
    <property type="entry name" value="MFS_trans_sf"/>
</dbReference>